<dbReference type="Pfam" id="PF10090">
    <property type="entry name" value="HPTransfase"/>
    <property type="match status" value="1"/>
</dbReference>
<sequence>MQENISEKSILSCTELLSAKLLHDLAGPIGAIVNYIEFLSEGDKSNKDFVCLLSEASHEIMARFRISRQSYSLSEDNKSFSSAKANIEEYLNTKKVRLSWNIKSQMLNVQLITKINKLISNIIMLSMLIMINGEEIVVLLQEEGDRVILKITLKAQSIEIHKNIQDILDKKADYILDTRNVQAWIISLLLIEYSVNLSYNFIQKGILEFCILFI</sequence>
<dbReference type="InterPro" id="IPR018762">
    <property type="entry name" value="ChpT_C"/>
</dbReference>
<gene>
    <name evidence="2" type="ORF">NLO413_0497</name>
</gene>
<dbReference type="Gene3D" id="3.30.565.10">
    <property type="entry name" value="Histidine kinase-like ATPase, C-terminal domain"/>
    <property type="match status" value="1"/>
</dbReference>
<evidence type="ECO:0000313" key="3">
    <source>
        <dbReference type="Proteomes" id="UP000033562"/>
    </source>
</evidence>
<keyword evidence="3" id="KW-1185">Reference proteome</keyword>
<comment type="caution">
    <text evidence="2">The sequence shown here is derived from an EMBL/GenBank/DDBJ whole genome shotgun (WGS) entry which is preliminary data.</text>
</comment>
<dbReference type="STRING" id="1359163.NLO413_0497"/>
<evidence type="ECO:0000259" key="1">
    <source>
        <dbReference type="Pfam" id="PF10090"/>
    </source>
</evidence>
<dbReference type="Proteomes" id="UP000033562">
    <property type="component" value="Unassembled WGS sequence"/>
</dbReference>
<dbReference type="EMBL" id="LANX01000001">
    <property type="protein sequence ID" value="KJV69121.1"/>
    <property type="molecule type" value="Genomic_DNA"/>
</dbReference>
<accession>A0A0F3NMY8</accession>
<dbReference type="RefSeq" id="WP_045808907.1">
    <property type="nucleotide sequence ID" value="NZ_LANX01000001.1"/>
</dbReference>
<feature type="domain" description="Histidine phosphotransferase ChpT C-terminal" evidence="1">
    <location>
        <begin position="82"/>
        <end position="200"/>
    </location>
</feature>
<evidence type="ECO:0000313" key="2">
    <source>
        <dbReference type="EMBL" id="KJV69121.1"/>
    </source>
</evidence>
<proteinExistence type="predicted"/>
<dbReference type="InterPro" id="IPR036890">
    <property type="entry name" value="HATPase_C_sf"/>
</dbReference>
<protein>
    <recommendedName>
        <fullName evidence="1">Histidine phosphotransferase ChpT C-terminal domain-containing protein</fullName>
    </recommendedName>
</protein>
<organism evidence="2 3">
    <name type="scientific">Candidatus Neoehrlichia procyonis str. RAC413</name>
    <dbReference type="NCBI Taxonomy" id="1359163"/>
    <lineage>
        <taxon>Bacteria</taxon>
        <taxon>Pseudomonadati</taxon>
        <taxon>Pseudomonadota</taxon>
        <taxon>Alphaproteobacteria</taxon>
        <taxon>Rickettsiales</taxon>
        <taxon>Anaplasmataceae</taxon>
        <taxon>Candidatus Neoehrlichia</taxon>
    </lineage>
</organism>
<reference evidence="2 3" key="1">
    <citation type="submission" date="2015-02" db="EMBL/GenBank/DDBJ databases">
        <title>Genome Sequencing of Rickettsiales.</title>
        <authorList>
            <person name="Daugherty S.C."/>
            <person name="Su Q."/>
            <person name="Abolude K."/>
            <person name="Beier-Sexton M."/>
            <person name="Carlyon J.A."/>
            <person name="Carter R."/>
            <person name="Day N.P."/>
            <person name="Dumler S.J."/>
            <person name="Dyachenko V."/>
            <person name="Godinez A."/>
            <person name="Kurtti T.J."/>
            <person name="Lichay M."/>
            <person name="Mullins K.E."/>
            <person name="Ott S."/>
            <person name="Pappas-Brown V."/>
            <person name="Paris D.H."/>
            <person name="Patel P."/>
            <person name="Richards A.L."/>
            <person name="Sadzewicz L."/>
            <person name="Sears K."/>
            <person name="Seidman D."/>
            <person name="Sengamalay N."/>
            <person name="Stenos J."/>
            <person name="Tallon L.J."/>
            <person name="Vincent G."/>
            <person name="Fraser C.M."/>
            <person name="Munderloh U."/>
            <person name="Dunning-Hotopp J.C."/>
        </authorList>
    </citation>
    <scope>NUCLEOTIDE SEQUENCE [LARGE SCALE GENOMIC DNA]</scope>
    <source>
        <strain evidence="2 3">RAC413</strain>
    </source>
</reference>
<name>A0A0F3NMY8_9RICK</name>
<dbReference type="OrthoDB" id="9803702at2"/>
<dbReference type="Gene3D" id="1.10.287.130">
    <property type="match status" value="1"/>
</dbReference>
<dbReference type="AlphaFoldDB" id="A0A0F3NMY8"/>